<dbReference type="AlphaFoldDB" id="A0A8T2K553"/>
<name>A0A8T2K553_9PIPI</name>
<dbReference type="SUPFAM" id="SSF69318">
    <property type="entry name" value="Integrin alpha N-terminal domain"/>
    <property type="match status" value="1"/>
</dbReference>
<evidence type="ECO:0000313" key="3">
    <source>
        <dbReference type="EMBL" id="KAG8452399.1"/>
    </source>
</evidence>
<dbReference type="PANTHER" id="PTHR23220:SF90">
    <property type="entry name" value="INTEGRIN ALPHA-7"/>
    <property type="match status" value="1"/>
</dbReference>
<dbReference type="Proteomes" id="UP000812440">
    <property type="component" value="Chromosome 2"/>
</dbReference>
<dbReference type="GO" id="GO:0050900">
    <property type="term" value="P:leukocyte migration"/>
    <property type="evidence" value="ECO:0007669"/>
    <property type="project" value="TreeGrafter"/>
</dbReference>
<evidence type="ECO:0000256" key="2">
    <source>
        <dbReference type="SAM" id="SignalP"/>
    </source>
</evidence>
<evidence type="ECO:0000313" key="4">
    <source>
        <dbReference type="Proteomes" id="UP000812440"/>
    </source>
</evidence>
<keyword evidence="2" id="KW-0732">Signal</keyword>
<evidence type="ECO:0000256" key="1">
    <source>
        <dbReference type="PROSITE-ProRule" id="PRU00803"/>
    </source>
</evidence>
<comment type="caution">
    <text evidence="3">The sequence shown here is derived from an EMBL/GenBank/DDBJ whole genome shotgun (WGS) entry which is preliminary data.</text>
</comment>
<keyword evidence="4" id="KW-1185">Reference proteome</keyword>
<dbReference type="EMBL" id="JAACNH010000002">
    <property type="protein sequence ID" value="KAG8452399.1"/>
    <property type="molecule type" value="Genomic_DNA"/>
</dbReference>
<dbReference type="Gene3D" id="2.130.10.130">
    <property type="entry name" value="Integrin alpha, N-terminal"/>
    <property type="match status" value="1"/>
</dbReference>
<dbReference type="OrthoDB" id="5317514at2759"/>
<dbReference type="GO" id="GO:0098609">
    <property type="term" value="P:cell-cell adhesion"/>
    <property type="evidence" value="ECO:0007669"/>
    <property type="project" value="TreeGrafter"/>
</dbReference>
<gene>
    <name evidence="3" type="ORF">GDO86_004267</name>
</gene>
<dbReference type="PANTHER" id="PTHR23220">
    <property type="entry name" value="INTEGRIN ALPHA"/>
    <property type="match status" value="1"/>
</dbReference>
<accession>A0A8T2K553</accession>
<feature type="repeat" description="FG-GAP" evidence="1">
    <location>
        <begin position="30"/>
        <end position="95"/>
    </location>
</feature>
<dbReference type="InterPro" id="IPR028994">
    <property type="entry name" value="Integrin_alpha_N"/>
</dbReference>
<proteinExistence type="predicted"/>
<evidence type="ECO:0008006" key="5">
    <source>
        <dbReference type="Google" id="ProtNLM"/>
    </source>
</evidence>
<organism evidence="3 4">
    <name type="scientific">Hymenochirus boettgeri</name>
    <name type="common">Congo dwarf clawed frog</name>
    <dbReference type="NCBI Taxonomy" id="247094"/>
    <lineage>
        <taxon>Eukaryota</taxon>
        <taxon>Metazoa</taxon>
        <taxon>Chordata</taxon>
        <taxon>Craniata</taxon>
        <taxon>Vertebrata</taxon>
        <taxon>Euteleostomi</taxon>
        <taxon>Amphibia</taxon>
        <taxon>Batrachia</taxon>
        <taxon>Anura</taxon>
        <taxon>Pipoidea</taxon>
        <taxon>Pipidae</taxon>
        <taxon>Pipinae</taxon>
        <taxon>Hymenochirus</taxon>
    </lineage>
</organism>
<dbReference type="GO" id="GO:0009897">
    <property type="term" value="C:external side of plasma membrane"/>
    <property type="evidence" value="ECO:0007669"/>
    <property type="project" value="TreeGrafter"/>
</dbReference>
<reference evidence="3" key="1">
    <citation type="thesis" date="2020" institute="ProQuest LLC" country="789 East Eisenhower Parkway, Ann Arbor, MI, USA">
        <title>Comparative Genomics and Chromosome Evolution.</title>
        <authorList>
            <person name="Mudd A.B."/>
        </authorList>
    </citation>
    <scope>NUCLEOTIDE SEQUENCE</scope>
    <source>
        <strain evidence="3">Female2</strain>
        <tissue evidence="3">Blood</tissue>
    </source>
</reference>
<dbReference type="GO" id="GO:0007160">
    <property type="term" value="P:cell-matrix adhesion"/>
    <property type="evidence" value="ECO:0007669"/>
    <property type="project" value="TreeGrafter"/>
</dbReference>
<feature type="chain" id="PRO_5035930590" description="Integrin alpha 7" evidence="2">
    <location>
        <begin position="26"/>
        <end position="298"/>
    </location>
</feature>
<dbReference type="GO" id="GO:0033627">
    <property type="term" value="P:cell adhesion mediated by integrin"/>
    <property type="evidence" value="ECO:0007669"/>
    <property type="project" value="TreeGrafter"/>
</dbReference>
<dbReference type="GO" id="GO:0005178">
    <property type="term" value="F:integrin binding"/>
    <property type="evidence" value="ECO:0007669"/>
    <property type="project" value="TreeGrafter"/>
</dbReference>
<sequence>MPAVLGSQLCHWFPLLLLTALRITAFNLDVTNTLTKDGEKGSLFGFSVALHKQLSSEPMSWLLVGAPQASALPSQHANRTGALYGCPLTTKPKDCMRVGIDHGVDVSRESKENQWLGVTVKSQGPGGKIVTCAHLYETRQRVTQLSETRDVIGRCFVLSDNLKINDDLDGEEWKFCEGRALGHERFGFCQQGVSAGFTNDNHYIMFGAPGTYNWKGELRVELFNQSALALGTYDDGPYEVAGEKSQKPEMIPVPHHSYFGMRSWPDAEEKGKGEKHRVEPYTALYTNSAFGGLLGIKE</sequence>
<dbReference type="PROSITE" id="PS51470">
    <property type="entry name" value="FG_GAP"/>
    <property type="match status" value="1"/>
</dbReference>
<protein>
    <recommendedName>
        <fullName evidence="5">Integrin alpha 7</fullName>
    </recommendedName>
</protein>
<dbReference type="SMART" id="SM00191">
    <property type="entry name" value="Int_alpha"/>
    <property type="match status" value="1"/>
</dbReference>
<dbReference type="GO" id="GO:0007229">
    <property type="term" value="P:integrin-mediated signaling pathway"/>
    <property type="evidence" value="ECO:0007669"/>
    <property type="project" value="TreeGrafter"/>
</dbReference>
<dbReference type="InterPro" id="IPR013519">
    <property type="entry name" value="Int_alpha_beta-p"/>
</dbReference>
<dbReference type="GO" id="GO:0008305">
    <property type="term" value="C:integrin complex"/>
    <property type="evidence" value="ECO:0007669"/>
    <property type="project" value="TreeGrafter"/>
</dbReference>
<feature type="signal peptide" evidence="2">
    <location>
        <begin position="1"/>
        <end position="25"/>
    </location>
</feature>